<dbReference type="Proteomes" id="UP000217561">
    <property type="component" value="Unassembled WGS sequence"/>
</dbReference>
<protein>
    <recommendedName>
        <fullName evidence="5 6">Xanthine phosphoribosyltransferase</fullName>
        <shortName evidence="5">XPRTase</shortName>
        <ecNumber evidence="5 6">2.4.2.22</ecNumber>
    </recommendedName>
</protein>
<keyword evidence="3 5" id="KW-0808">Transferase</keyword>
<dbReference type="Pfam" id="PF00156">
    <property type="entry name" value="Pribosyltran"/>
    <property type="match status" value="1"/>
</dbReference>
<evidence type="ECO:0000313" key="9">
    <source>
        <dbReference type="Proteomes" id="UP000217561"/>
    </source>
</evidence>
<dbReference type="SUPFAM" id="SSF53271">
    <property type="entry name" value="PRTase-like"/>
    <property type="match status" value="1"/>
</dbReference>
<dbReference type="Gene3D" id="3.40.50.2020">
    <property type="match status" value="1"/>
</dbReference>
<evidence type="ECO:0000256" key="1">
    <source>
        <dbReference type="ARBA" id="ARBA00022490"/>
    </source>
</evidence>
<dbReference type="NCBIfam" id="NF006671">
    <property type="entry name" value="PRK09219.1"/>
    <property type="match status" value="1"/>
</dbReference>
<feature type="binding site" evidence="5">
    <location>
        <begin position="128"/>
        <end position="132"/>
    </location>
    <ligand>
        <name>5-phospho-alpha-D-ribose 1-diphosphate</name>
        <dbReference type="ChEBI" id="CHEBI:58017"/>
    </ligand>
</feature>
<comment type="pathway">
    <text evidence="5">Purine metabolism; XMP biosynthesis via salvage pathway; XMP from xanthine: step 1/1.</text>
</comment>
<evidence type="ECO:0000313" key="8">
    <source>
        <dbReference type="EMBL" id="PBB05688.1"/>
    </source>
</evidence>
<proteinExistence type="inferred from homology"/>
<feature type="binding site" evidence="5">
    <location>
        <position position="27"/>
    </location>
    <ligand>
        <name>xanthine</name>
        <dbReference type="ChEBI" id="CHEBI:17712"/>
    </ligand>
</feature>
<keyword evidence="9" id="KW-1185">Reference proteome</keyword>
<evidence type="ECO:0000256" key="6">
    <source>
        <dbReference type="NCBIfam" id="TIGR01744"/>
    </source>
</evidence>
<evidence type="ECO:0000256" key="5">
    <source>
        <dbReference type="HAMAP-Rule" id="MF_01184"/>
    </source>
</evidence>
<evidence type="ECO:0000256" key="3">
    <source>
        <dbReference type="ARBA" id="ARBA00022679"/>
    </source>
</evidence>
<dbReference type="InterPro" id="IPR050118">
    <property type="entry name" value="Pur/Pyrimidine_PRTase"/>
</dbReference>
<comment type="subunit">
    <text evidence="5">Homodimer.</text>
</comment>
<sequence length="194" mass="21401">MKALEEKIRKEAVVLSPSVIKVDSFLNHSVDPSFMKDIGEAFYRKFKNEPVTKIITLESSGIAPAVMTGLFFDVPVVFLRKQKSLTLNDQLFTADVYSYTKETTNSISISKEYLSENDHVLIIDDLLANGQALKGMIDIVRESGAGLAGCGIVIEKGFQNGGSDLRASNIRIESLAIISDMSEVTITFTEREED</sequence>
<comment type="catalytic activity">
    <reaction evidence="5">
        <text>XMP + diphosphate = xanthine + 5-phospho-alpha-D-ribose 1-diphosphate</text>
        <dbReference type="Rhea" id="RHEA:10800"/>
        <dbReference type="ChEBI" id="CHEBI:17712"/>
        <dbReference type="ChEBI" id="CHEBI:33019"/>
        <dbReference type="ChEBI" id="CHEBI:57464"/>
        <dbReference type="ChEBI" id="CHEBI:58017"/>
        <dbReference type="EC" id="2.4.2.22"/>
    </reaction>
</comment>
<dbReference type="HAMAP" id="MF_01184">
    <property type="entry name" value="XPRTase"/>
    <property type="match status" value="1"/>
</dbReference>
<comment type="caution">
    <text evidence="5">Lacks conserved residue(s) required for the propagation of feature annotation.</text>
</comment>
<dbReference type="EC" id="2.4.2.22" evidence="5 6"/>
<accession>A0ABX4HRJ1</accession>
<dbReference type="InterPro" id="IPR000836">
    <property type="entry name" value="PRTase_dom"/>
</dbReference>
<feature type="domain" description="Phosphoribosyltransferase" evidence="7">
    <location>
        <begin position="32"/>
        <end position="157"/>
    </location>
</feature>
<evidence type="ECO:0000256" key="2">
    <source>
        <dbReference type="ARBA" id="ARBA00022676"/>
    </source>
</evidence>
<comment type="caution">
    <text evidence="8">The sequence shown here is derived from an EMBL/GenBank/DDBJ whole genome shotgun (WGS) entry which is preliminary data.</text>
</comment>
<comment type="similarity">
    <text evidence="5">Belongs to the purine/pyrimidine phosphoribosyltransferase family. Xpt subfamily.</text>
</comment>
<dbReference type="PANTHER" id="PTHR43864:SF1">
    <property type="entry name" value="XANTHINE PHOSPHORIBOSYLTRANSFERASE"/>
    <property type="match status" value="1"/>
</dbReference>
<evidence type="ECO:0000259" key="7">
    <source>
        <dbReference type="Pfam" id="PF00156"/>
    </source>
</evidence>
<comment type="subcellular location">
    <subcellularLocation>
        <location evidence="5">Cytoplasm</location>
    </subcellularLocation>
</comment>
<dbReference type="GO" id="GO:0016757">
    <property type="term" value="F:glycosyltransferase activity"/>
    <property type="evidence" value="ECO:0007669"/>
    <property type="project" value="UniProtKB-KW"/>
</dbReference>
<dbReference type="CDD" id="cd06223">
    <property type="entry name" value="PRTases_typeI"/>
    <property type="match status" value="1"/>
</dbReference>
<keyword evidence="1 5" id="KW-0963">Cytoplasm</keyword>
<gene>
    <name evidence="5" type="primary">xpt</name>
    <name evidence="8" type="ORF">CKW00_07880</name>
</gene>
<feature type="binding site" evidence="5">
    <location>
        <position position="156"/>
    </location>
    <ligand>
        <name>xanthine</name>
        <dbReference type="ChEBI" id="CHEBI:17712"/>
    </ligand>
</feature>
<evidence type="ECO:0000256" key="4">
    <source>
        <dbReference type="ARBA" id="ARBA00022726"/>
    </source>
</evidence>
<reference evidence="8 9" key="1">
    <citation type="submission" date="2017-08" db="EMBL/GenBank/DDBJ databases">
        <title>Salimicrobium alkalisoli sp. nov., isolated from saline alkaline soil.</title>
        <authorList>
            <person name="Zhang G."/>
            <person name="Xiong Q."/>
        </authorList>
    </citation>
    <scope>NUCLEOTIDE SEQUENCE [LARGE SCALE GENOMIC DNA]</scope>
    <source>
        <strain evidence="8 9">WN024</strain>
    </source>
</reference>
<dbReference type="InterPro" id="IPR029057">
    <property type="entry name" value="PRTase-like"/>
</dbReference>
<keyword evidence="4 5" id="KW-0660">Purine salvage</keyword>
<dbReference type="PANTHER" id="PTHR43864">
    <property type="entry name" value="HYPOXANTHINE/GUANINE PHOSPHORIBOSYLTRANSFERASE"/>
    <property type="match status" value="1"/>
</dbReference>
<dbReference type="RefSeq" id="WP_095822117.1">
    <property type="nucleotide sequence ID" value="NZ_NSGH01000010.1"/>
</dbReference>
<organism evidence="8 9">
    <name type="scientific">Salimicrobium humidisoli</name>
    <dbReference type="NCBI Taxonomy" id="2029857"/>
    <lineage>
        <taxon>Bacteria</taxon>
        <taxon>Bacillati</taxon>
        <taxon>Bacillota</taxon>
        <taxon>Bacilli</taxon>
        <taxon>Bacillales</taxon>
        <taxon>Bacillaceae</taxon>
        <taxon>Salimicrobium</taxon>
    </lineage>
</organism>
<keyword evidence="2 5" id="KW-0328">Glycosyltransferase</keyword>
<dbReference type="EMBL" id="NSGH01000010">
    <property type="protein sequence ID" value="PBB05688.1"/>
    <property type="molecule type" value="Genomic_DNA"/>
</dbReference>
<dbReference type="NCBIfam" id="TIGR01744">
    <property type="entry name" value="XPRTase"/>
    <property type="match status" value="1"/>
</dbReference>
<name>A0ABX4HRJ1_9BACI</name>
<comment type="function">
    <text evidence="5">Converts the preformed base xanthine, a product of nucleic acid breakdown, to xanthosine 5'-monophosphate (XMP), so it can be reused for RNA or DNA synthesis.</text>
</comment>
<dbReference type="InterPro" id="IPR010079">
    <property type="entry name" value="Xanthine_PRibTrfase"/>
</dbReference>